<dbReference type="GO" id="GO:0035529">
    <property type="term" value="F:NADH pyrophosphatase activity"/>
    <property type="evidence" value="ECO:0007669"/>
    <property type="project" value="TreeGrafter"/>
</dbReference>
<dbReference type="InterPro" id="IPR000086">
    <property type="entry name" value="NUDIX_hydrolase_dom"/>
</dbReference>
<dbReference type="Gene3D" id="3.90.79.10">
    <property type="entry name" value="Nucleoside Triphosphate Pyrophosphohydrolase"/>
    <property type="match status" value="1"/>
</dbReference>
<dbReference type="RefSeq" id="WP_179388710.1">
    <property type="nucleotide sequence ID" value="NZ_JACBYQ010000001.1"/>
</dbReference>
<dbReference type="EC" id="3.6.1.22" evidence="4"/>
<evidence type="ECO:0000256" key="2">
    <source>
        <dbReference type="ARBA" id="ARBA00001947"/>
    </source>
</evidence>
<dbReference type="AlphaFoldDB" id="A0A7Y9S5P2"/>
<evidence type="ECO:0000256" key="9">
    <source>
        <dbReference type="ARBA" id="ARBA00023679"/>
    </source>
</evidence>
<dbReference type="NCBIfam" id="NF001299">
    <property type="entry name" value="PRK00241.1"/>
    <property type="match status" value="1"/>
</dbReference>
<evidence type="ECO:0000256" key="8">
    <source>
        <dbReference type="ARBA" id="ARBA00023027"/>
    </source>
</evidence>
<comment type="cofactor">
    <cofactor evidence="1">
        <name>Mg(2+)</name>
        <dbReference type="ChEBI" id="CHEBI:18420"/>
    </cofactor>
</comment>
<keyword evidence="5" id="KW-0479">Metal-binding</keyword>
<evidence type="ECO:0000259" key="11">
    <source>
        <dbReference type="PROSITE" id="PS51462"/>
    </source>
</evidence>
<accession>A0A7Y9S5P2</accession>
<dbReference type="EMBL" id="JACBYQ010000001">
    <property type="protein sequence ID" value="NYE95013.1"/>
    <property type="molecule type" value="Genomic_DNA"/>
</dbReference>
<dbReference type="Pfam" id="PF00293">
    <property type="entry name" value="NUDIX"/>
    <property type="match status" value="1"/>
</dbReference>
<dbReference type="InterPro" id="IPR050241">
    <property type="entry name" value="NAD-cap_RNA_hydrolase_NudC"/>
</dbReference>
<dbReference type="PROSITE" id="PS51462">
    <property type="entry name" value="NUDIX"/>
    <property type="match status" value="1"/>
</dbReference>
<feature type="domain" description="Nudix hydrolase" evidence="11">
    <location>
        <begin position="167"/>
        <end position="291"/>
    </location>
</feature>
<evidence type="ECO:0000256" key="10">
    <source>
        <dbReference type="RuleBase" id="RU003476"/>
    </source>
</evidence>
<dbReference type="InterPro" id="IPR015375">
    <property type="entry name" value="NADH_PPase-like_N"/>
</dbReference>
<dbReference type="InterPro" id="IPR020084">
    <property type="entry name" value="NUDIX_hydrolase_CS"/>
</dbReference>
<dbReference type="GO" id="GO:0019677">
    <property type="term" value="P:NAD+ catabolic process"/>
    <property type="evidence" value="ECO:0007669"/>
    <property type="project" value="TreeGrafter"/>
</dbReference>
<name>A0A7Y9S5P2_9MICC</name>
<dbReference type="Gene3D" id="3.90.79.20">
    <property type="match status" value="1"/>
</dbReference>
<reference evidence="12 13" key="1">
    <citation type="submission" date="2020-07" db="EMBL/GenBank/DDBJ databases">
        <title>Sequencing the genomes of 1000 actinobacteria strains.</title>
        <authorList>
            <person name="Klenk H.-P."/>
        </authorList>
    </citation>
    <scope>NUCLEOTIDE SEQUENCE [LARGE SCALE GENOMIC DNA]</scope>
    <source>
        <strain evidence="12 13">DSM 102047</strain>
    </source>
</reference>
<comment type="cofactor">
    <cofactor evidence="2">
        <name>Zn(2+)</name>
        <dbReference type="ChEBI" id="CHEBI:29105"/>
    </cofactor>
</comment>
<dbReference type="InterPro" id="IPR015797">
    <property type="entry name" value="NUDIX_hydrolase-like_dom_sf"/>
</dbReference>
<evidence type="ECO:0000313" key="13">
    <source>
        <dbReference type="Proteomes" id="UP000521748"/>
    </source>
</evidence>
<dbReference type="InterPro" id="IPR020476">
    <property type="entry name" value="Nudix_hydrolase"/>
</dbReference>
<keyword evidence="7" id="KW-0460">Magnesium</keyword>
<dbReference type="PROSITE" id="PS00893">
    <property type="entry name" value="NUDIX_BOX"/>
    <property type="match status" value="1"/>
</dbReference>
<evidence type="ECO:0000256" key="1">
    <source>
        <dbReference type="ARBA" id="ARBA00001946"/>
    </source>
</evidence>
<keyword evidence="13" id="KW-1185">Reference proteome</keyword>
<keyword evidence="8" id="KW-0520">NAD</keyword>
<dbReference type="SUPFAM" id="SSF55811">
    <property type="entry name" value="Nudix"/>
    <property type="match status" value="1"/>
</dbReference>
<gene>
    <name evidence="12" type="ORF">FHU41_001234</name>
</gene>
<dbReference type="PANTHER" id="PTHR42904">
    <property type="entry name" value="NUDIX HYDROLASE, NUDC SUBFAMILY"/>
    <property type="match status" value="1"/>
</dbReference>
<dbReference type="Pfam" id="PF09297">
    <property type="entry name" value="Zn_ribbon_NUD"/>
    <property type="match status" value="1"/>
</dbReference>
<dbReference type="CDD" id="cd03429">
    <property type="entry name" value="NUDIX_NADH_pyrophosphatase_Nudt13"/>
    <property type="match status" value="1"/>
</dbReference>
<evidence type="ECO:0000256" key="6">
    <source>
        <dbReference type="ARBA" id="ARBA00022801"/>
    </source>
</evidence>
<dbReference type="PANTHER" id="PTHR42904:SF6">
    <property type="entry name" value="NAD-CAPPED RNA HYDROLASE NUDT12"/>
    <property type="match status" value="1"/>
</dbReference>
<evidence type="ECO:0000256" key="5">
    <source>
        <dbReference type="ARBA" id="ARBA00022723"/>
    </source>
</evidence>
<protein>
    <recommendedName>
        <fullName evidence="4">NAD(+) diphosphatase</fullName>
        <ecNumber evidence="4">3.6.1.22</ecNumber>
    </recommendedName>
</protein>
<evidence type="ECO:0000256" key="7">
    <source>
        <dbReference type="ARBA" id="ARBA00022842"/>
    </source>
</evidence>
<keyword evidence="6 10" id="KW-0378">Hydrolase</keyword>
<evidence type="ECO:0000256" key="4">
    <source>
        <dbReference type="ARBA" id="ARBA00012381"/>
    </source>
</evidence>
<sequence>MTLTEALSWQQSLIDRGNERRQQADFLASLSADPASKVLPISHGKTLMYQGKPYYLDAATSHGRLTVYLGLTTQEATLPAGTELLAVELEEEVAPEKLGAPAEARWLGFRQIAAELSPADSQYLIEANAIVNWHRVHTHCPRCGAATKIEASGWVRRCPEDNSEHFPRTDPAIIVAVVGQDDRLLLGGGAGWEEHRYSTLAGFVEPGESLEQAVVREISEEVGVHIHRVNYLGSQSWPFPASLMLGFIAYTDDREAKPDGVEVTRARWFDRAELLSAVTTGEVAISPRISIARSLIEHWYGERIEDVP</sequence>
<dbReference type="InterPro" id="IPR049734">
    <property type="entry name" value="NudC-like_C"/>
</dbReference>
<comment type="caution">
    <text evidence="12">The sequence shown here is derived from an EMBL/GenBank/DDBJ whole genome shotgun (WGS) entry which is preliminary data.</text>
</comment>
<dbReference type="PRINTS" id="PR00502">
    <property type="entry name" value="NUDIXFAMILY"/>
</dbReference>
<proteinExistence type="inferred from homology"/>
<evidence type="ECO:0000313" key="12">
    <source>
        <dbReference type="EMBL" id="NYE95013.1"/>
    </source>
</evidence>
<dbReference type="GO" id="GO:0005829">
    <property type="term" value="C:cytosol"/>
    <property type="evidence" value="ECO:0007669"/>
    <property type="project" value="TreeGrafter"/>
</dbReference>
<dbReference type="Pfam" id="PF09296">
    <property type="entry name" value="NUDIX-like"/>
    <property type="match status" value="1"/>
</dbReference>
<dbReference type="InterPro" id="IPR015376">
    <property type="entry name" value="Znr_NADH_PPase"/>
</dbReference>
<comment type="catalytic activity">
    <reaction evidence="9">
        <text>a 5'-end NAD(+)-phospho-ribonucleoside in mRNA + H2O = a 5'-end phospho-adenosine-phospho-ribonucleoside in mRNA + beta-nicotinamide D-ribonucleotide + 2 H(+)</text>
        <dbReference type="Rhea" id="RHEA:60876"/>
        <dbReference type="Rhea" id="RHEA-COMP:15698"/>
        <dbReference type="Rhea" id="RHEA-COMP:15719"/>
        <dbReference type="ChEBI" id="CHEBI:14649"/>
        <dbReference type="ChEBI" id="CHEBI:15377"/>
        <dbReference type="ChEBI" id="CHEBI:15378"/>
        <dbReference type="ChEBI" id="CHEBI:144029"/>
        <dbReference type="ChEBI" id="CHEBI:144051"/>
    </reaction>
    <physiologicalReaction direction="left-to-right" evidence="9">
        <dbReference type="Rhea" id="RHEA:60877"/>
    </physiologicalReaction>
</comment>
<dbReference type="GO" id="GO:0046872">
    <property type="term" value="F:metal ion binding"/>
    <property type="evidence" value="ECO:0007669"/>
    <property type="project" value="UniProtKB-KW"/>
</dbReference>
<organism evidence="12 13">
    <name type="scientific">Psychromicrobium silvestre</name>
    <dbReference type="NCBI Taxonomy" id="1645614"/>
    <lineage>
        <taxon>Bacteria</taxon>
        <taxon>Bacillati</taxon>
        <taxon>Actinomycetota</taxon>
        <taxon>Actinomycetes</taxon>
        <taxon>Micrococcales</taxon>
        <taxon>Micrococcaceae</taxon>
        <taxon>Psychromicrobium</taxon>
    </lineage>
</organism>
<dbReference type="Proteomes" id="UP000521748">
    <property type="component" value="Unassembled WGS sequence"/>
</dbReference>
<dbReference type="GO" id="GO:0006742">
    <property type="term" value="P:NADP+ catabolic process"/>
    <property type="evidence" value="ECO:0007669"/>
    <property type="project" value="TreeGrafter"/>
</dbReference>
<evidence type="ECO:0000256" key="3">
    <source>
        <dbReference type="ARBA" id="ARBA00009595"/>
    </source>
</evidence>
<comment type="similarity">
    <text evidence="3">Belongs to the Nudix hydrolase family. NudC subfamily.</text>
</comment>